<keyword evidence="1" id="KW-1133">Transmembrane helix</keyword>
<protein>
    <recommendedName>
        <fullName evidence="4">Integral membrane protein</fullName>
    </recommendedName>
</protein>
<sequence length="140" mass="14677">MSATPLAGFARNRVPHTALRRFLALDSVVTTANGLAYIAFSAPLGRLLGVGQGLLPALGILLTAYGAGVGWLASRRQPPVLPVKLVIETNYAWAALSLVSLALWFEPTTAGLLWIPMQALTVAGFALLQQLALRAGSASQ</sequence>
<organism evidence="2 3">
    <name type="scientific">Streptomyces virginiae</name>
    <name type="common">Streptomyces cinnamonensis</name>
    <dbReference type="NCBI Taxonomy" id="1961"/>
    <lineage>
        <taxon>Bacteria</taxon>
        <taxon>Bacillati</taxon>
        <taxon>Actinomycetota</taxon>
        <taxon>Actinomycetes</taxon>
        <taxon>Kitasatosporales</taxon>
        <taxon>Streptomycetaceae</taxon>
        <taxon>Streptomyces</taxon>
    </lineage>
</organism>
<dbReference type="Proteomes" id="UP001432039">
    <property type="component" value="Chromosome"/>
</dbReference>
<feature type="transmembrane region" description="Helical" evidence="1">
    <location>
        <begin position="85"/>
        <end position="105"/>
    </location>
</feature>
<dbReference type="EMBL" id="CP108090">
    <property type="protein sequence ID" value="WUQ11414.1"/>
    <property type="molecule type" value="Genomic_DNA"/>
</dbReference>
<evidence type="ECO:0000313" key="2">
    <source>
        <dbReference type="EMBL" id="WUQ11414.1"/>
    </source>
</evidence>
<feature type="transmembrane region" description="Helical" evidence="1">
    <location>
        <begin position="21"/>
        <end position="42"/>
    </location>
</feature>
<keyword evidence="3" id="KW-1185">Reference proteome</keyword>
<feature type="transmembrane region" description="Helical" evidence="1">
    <location>
        <begin position="54"/>
        <end position="73"/>
    </location>
</feature>
<keyword evidence="1" id="KW-0472">Membrane</keyword>
<dbReference type="RefSeq" id="WP_328960900.1">
    <property type="nucleotide sequence ID" value="NZ_CP108090.1"/>
</dbReference>
<proteinExistence type="predicted"/>
<name>A0ABZ1T6D3_STRVG</name>
<evidence type="ECO:0000313" key="3">
    <source>
        <dbReference type="Proteomes" id="UP001432039"/>
    </source>
</evidence>
<evidence type="ECO:0000256" key="1">
    <source>
        <dbReference type="SAM" id="Phobius"/>
    </source>
</evidence>
<evidence type="ECO:0008006" key="4">
    <source>
        <dbReference type="Google" id="ProtNLM"/>
    </source>
</evidence>
<reference evidence="2" key="1">
    <citation type="submission" date="2022-10" db="EMBL/GenBank/DDBJ databases">
        <title>The complete genomes of actinobacterial strains from the NBC collection.</title>
        <authorList>
            <person name="Joergensen T.S."/>
            <person name="Alvarez Arevalo M."/>
            <person name="Sterndorff E.B."/>
            <person name="Faurdal D."/>
            <person name="Vuksanovic O."/>
            <person name="Mourched A.-S."/>
            <person name="Charusanti P."/>
            <person name="Shaw S."/>
            <person name="Blin K."/>
            <person name="Weber T."/>
        </authorList>
    </citation>
    <scope>NUCLEOTIDE SEQUENCE</scope>
    <source>
        <strain evidence="2">NBC_00248</strain>
    </source>
</reference>
<accession>A0ABZ1T6D3</accession>
<keyword evidence="1" id="KW-0812">Transmembrane</keyword>
<gene>
    <name evidence="2" type="ORF">OG517_08230</name>
</gene>